<keyword evidence="12" id="KW-1185">Reference proteome</keyword>
<evidence type="ECO:0000256" key="4">
    <source>
        <dbReference type="ARBA" id="ARBA00022723"/>
    </source>
</evidence>
<name>A0A495J2N9_9SPHI</name>
<protein>
    <submittedName>
        <fullName evidence="11">Zinc protease</fullName>
    </submittedName>
</protein>
<evidence type="ECO:0000313" key="11">
    <source>
        <dbReference type="EMBL" id="RKR82931.1"/>
    </source>
</evidence>
<sequence length="933" mass="104870">MSKFIYGLLALGLLCLISLSDVRGQEVLPLDHAVRTGKLPNGFTYYIRHNTEPQKRVIMYLANKVGSVLEEDDQRGLAHFMEHMSFNGTRHFPKNELVNYLQKSGVRFGADINAYTSFDETVYELPLPSDNPKLVQNGIQIMRDWAQSATLDPVEIDKERGVVLEEKRLGKGASERMLQKYWPLILNNSRYTNRIPIGTDEILNNFKPETIRRFYHDWYRPDLQALIVVGDIDVDQMEKEVKAKFSDLKNPKAEKSRVIYSIPLTGKNQFISVTDREMTGTVAEVIIKHLPEKIKTADDYLHAIERALVNQLLASRFAELAHRQDVPFLSGTAGIQGFIGGLNSYNLTVSAKSAELEKGFKVVWRENLRISRLGFTQSELDRAKTNYLGRITAEFKEKNKTNSLAYVKEYLQYFLNGVAAPGIEAELEIVKNDLPQITLADIKKVINDYVKNTDRDIVVMAPEKDKAGLPTEAVINKWINEVESENITPYKEDMNTAGLLIAQPIPGKIVSETKDTKSGITTIMLSNGVKVLLKPTDFKNNEILFSGFASGGSSLYNDRDYESAMAANVVPSFGAGNYNPSQLNQYFAGKQFRVQPFINERFQGINGASASNDIQTALELTYAYFTEPIKDPVRFDNIITRSLDGMANRANDPKTVFQDTINAILGDHNPRKTGPSVAKVKMIDLERAFDIYHERFGNASGFTFVFVGSIDTLSINPLVEKYLGSLPANNDKGLTSSLNINTPSGIIERTVYKGTEQKASLNLTFSGLFDYSFFNKLKMEALKEVIQIRLLERLREDESGVYSPNTRINITKYPTSKYSLTISLGCAPQNVEKLIASTLDEINKLKNDGPLAVNMEKFKAENSRGMETQLETNGFWLNYVLAQLQNNEDVNQVDGYFTQLKSITPSDIKEMAAQYLSGKNYIRLVLLPEPNGN</sequence>
<keyword evidence="4" id="KW-0479">Metal-binding</keyword>
<dbReference type="Pfam" id="PF00675">
    <property type="entry name" value="Peptidase_M16"/>
    <property type="match status" value="1"/>
</dbReference>
<evidence type="ECO:0000256" key="6">
    <source>
        <dbReference type="ARBA" id="ARBA00022833"/>
    </source>
</evidence>
<evidence type="ECO:0000313" key="12">
    <source>
        <dbReference type="Proteomes" id="UP000268007"/>
    </source>
</evidence>
<reference evidence="11 12" key="1">
    <citation type="submission" date="2018-10" db="EMBL/GenBank/DDBJ databases">
        <title>Genomic Encyclopedia of Archaeal and Bacterial Type Strains, Phase II (KMG-II): from individual species to whole genera.</title>
        <authorList>
            <person name="Goeker M."/>
        </authorList>
    </citation>
    <scope>NUCLEOTIDE SEQUENCE [LARGE SCALE GENOMIC DNA]</scope>
    <source>
        <strain evidence="11 12">DSM 18602</strain>
    </source>
</reference>
<dbReference type="InterPro" id="IPR001431">
    <property type="entry name" value="Pept_M16_Zn_BS"/>
</dbReference>
<dbReference type="Proteomes" id="UP000268007">
    <property type="component" value="Unassembled WGS sequence"/>
</dbReference>
<dbReference type="Gene3D" id="3.30.830.10">
    <property type="entry name" value="Metalloenzyme, LuxS/M16 peptidase-like"/>
    <property type="match status" value="4"/>
</dbReference>
<evidence type="ECO:0000259" key="10">
    <source>
        <dbReference type="Pfam" id="PF05193"/>
    </source>
</evidence>
<dbReference type="GO" id="GO:0004222">
    <property type="term" value="F:metalloendopeptidase activity"/>
    <property type="evidence" value="ECO:0007669"/>
    <property type="project" value="InterPro"/>
</dbReference>
<dbReference type="EMBL" id="RBKU01000001">
    <property type="protein sequence ID" value="RKR82931.1"/>
    <property type="molecule type" value="Genomic_DNA"/>
</dbReference>
<proteinExistence type="inferred from homology"/>
<comment type="similarity">
    <text evidence="2 8">Belongs to the peptidase M16 family.</text>
</comment>
<comment type="caution">
    <text evidence="11">The sequence shown here is derived from an EMBL/GenBank/DDBJ whole genome shotgun (WGS) entry which is preliminary data.</text>
</comment>
<evidence type="ECO:0000256" key="7">
    <source>
        <dbReference type="ARBA" id="ARBA00023049"/>
    </source>
</evidence>
<dbReference type="OrthoDB" id="9811314at2"/>
<dbReference type="PANTHER" id="PTHR43690:SF34">
    <property type="entry name" value="ZINC PROTEASE PQQL-LIKE"/>
    <property type="match status" value="1"/>
</dbReference>
<feature type="domain" description="Peptidase M16 C-terminal" evidence="10">
    <location>
        <begin position="206"/>
        <end position="386"/>
    </location>
</feature>
<comment type="cofactor">
    <cofactor evidence="1">
        <name>Zn(2+)</name>
        <dbReference type="ChEBI" id="CHEBI:29105"/>
    </cofactor>
</comment>
<dbReference type="InterPro" id="IPR011765">
    <property type="entry name" value="Pept_M16_N"/>
</dbReference>
<feature type="domain" description="Peptidase M16 N-terminal" evidence="9">
    <location>
        <begin position="49"/>
        <end position="166"/>
    </location>
</feature>
<organism evidence="11 12">
    <name type="scientific">Mucilaginibacter gracilis</name>
    <dbReference type="NCBI Taxonomy" id="423350"/>
    <lineage>
        <taxon>Bacteria</taxon>
        <taxon>Pseudomonadati</taxon>
        <taxon>Bacteroidota</taxon>
        <taxon>Sphingobacteriia</taxon>
        <taxon>Sphingobacteriales</taxon>
        <taxon>Sphingobacteriaceae</taxon>
        <taxon>Mucilaginibacter</taxon>
    </lineage>
</organism>
<dbReference type="SUPFAM" id="SSF63411">
    <property type="entry name" value="LuxS/MPP-like metallohydrolase"/>
    <property type="match status" value="4"/>
</dbReference>
<dbReference type="PANTHER" id="PTHR43690">
    <property type="entry name" value="NARDILYSIN"/>
    <property type="match status" value="1"/>
</dbReference>
<evidence type="ECO:0000259" key="9">
    <source>
        <dbReference type="Pfam" id="PF00675"/>
    </source>
</evidence>
<feature type="domain" description="Peptidase M16 C-terminal" evidence="10">
    <location>
        <begin position="692"/>
        <end position="852"/>
    </location>
</feature>
<dbReference type="GO" id="GO:0046872">
    <property type="term" value="F:metal ion binding"/>
    <property type="evidence" value="ECO:0007669"/>
    <property type="project" value="UniProtKB-KW"/>
</dbReference>
<dbReference type="GO" id="GO:0006508">
    <property type="term" value="P:proteolysis"/>
    <property type="evidence" value="ECO:0007669"/>
    <property type="project" value="UniProtKB-KW"/>
</dbReference>
<evidence type="ECO:0000256" key="2">
    <source>
        <dbReference type="ARBA" id="ARBA00007261"/>
    </source>
</evidence>
<dbReference type="Pfam" id="PF05193">
    <property type="entry name" value="Peptidase_M16_C"/>
    <property type="match status" value="2"/>
</dbReference>
<evidence type="ECO:0000256" key="5">
    <source>
        <dbReference type="ARBA" id="ARBA00022801"/>
    </source>
</evidence>
<evidence type="ECO:0000256" key="3">
    <source>
        <dbReference type="ARBA" id="ARBA00022670"/>
    </source>
</evidence>
<keyword evidence="5" id="KW-0378">Hydrolase</keyword>
<gene>
    <name evidence="11" type="ORF">BDD43_3126</name>
</gene>
<dbReference type="RefSeq" id="WP_121198478.1">
    <property type="nucleotide sequence ID" value="NZ_RBKU01000001.1"/>
</dbReference>
<dbReference type="AlphaFoldDB" id="A0A495J2N9"/>
<dbReference type="InterPro" id="IPR007863">
    <property type="entry name" value="Peptidase_M16_C"/>
</dbReference>
<accession>A0A495J2N9</accession>
<evidence type="ECO:0000256" key="1">
    <source>
        <dbReference type="ARBA" id="ARBA00001947"/>
    </source>
</evidence>
<evidence type="ECO:0000256" key="8">
    <source>
        <dbReference type="RuleBase" id="RU004447"/>
    </source>
</evidence>
<keyword evidence="6" id="KW-0862">Zinc</keyword>
<keyword evidence="3 11" id="KW-0645">Protease</keyword>
<keyword evidence="7" id="KW-0482">Metalloprotease</keyword>
<dbReference type="InterPro" id="IPR050626">
    <property type="entry name" value="Peptidase_M16"/>
</dbReference>
<dbReference type="PROSITE" id="PS00143">
    <property type="entry name" value="INSULINASE"/>
    <property type="match status" value="1"/>
</dbReference>
<dbReference type="InterPro" id="IPR011249">
    <property type="entry name" value="Metalloenz_LuxS/M16"/>
</dbReference>